<reference evidence="2" key="1">
    <citation type="journal article" date="2015" name="Nature">
        <title>Complex archaea that bridge the gap between prokaryotes and eukaryotes.</title>
        <authorList>
            <person name="Spang A."/>
            <person name="Saw J.H."/>
            <person name="Jorgensen S.L."/>
            <person name="Zaremba-Niedzwiedzka K."/>
            <person name="Martijn J."/>
            <person name="Lind A.E."/>
            <person name="van Eijk R."/>
            <person name="Schleper C."/>
            <person name="Guy L."/>
            <person name="Ettema T.J."/>
        </authorList>
    </citation>
    <scope>NUCLEOTIDE SEQUENCE</scope>
</reference>
<proteinExistence type="predicted"/>
<organism evidence="2">
    <name type="scientific">marine sediment metagenome</name>
    <dbReference type="NCBI Taxonomy" id="412755"/>
    <lineage>
        <taxon>unclassified sequences</taxon>
        <taxon>metagenomes</taxon>
        <taxon>ecological metagenomes</taxon>
    </lineage>
</organism>
<feature type="region of interest" description="Disordered" evidence="1">
    <location>
        <begin position="62"/>
        <end position="100"/>
    </location>
</feature>
<dbReference type="EMBL" id="LAZR01013563">
    <property type="protein sequence ID" value="KKM21381.1"/>
    <property type="molecule type" value="Genomic_DNA"/>
</dbReference>
<evidence type="ECO:0000313" key="2">
    <source>
        <dbReference type="EMBL" id="KKM21381.1"/>
    </source>
</evidence>
<sequence>MTIELGQKVKDTVTGFTGIATATTTYLHGCRRIAVQPKVDKDGNIPECQVFDEPQLECLGKKPKVKSGERDTGGPHSGGMPARNTIPARRKINIGRINNG</sequence>
<dbReference type="AlphaFoldDB" id="A0A0F9I172"/>
<accession>A0A0F9I172</accession>
<evidence type="ECO:0000256" key="1">
    <source>
        <dbReference type="SAM" id="MobiDB-lite"/>
    </source>
</evidence>
<comment type="caution">
    <text evidence="2">The sequence shown here is derived from an EMBL/GenBank/DDBJ whole genome shotgun (WGS) entry which is preliminary data.</text>
</comment>
<protein>
    <submittedName>
        <fullName evidence="2">Uncharacterized protein</fullName>
    </submittedName>
</protein>
<gene>
    <name evidence="2" type="ORF">LCGC14_1635920</name>
</gene>
<name>A0A0F9I172_9ZZZZ</name>